<evidence type="ECO:0000313" key="2">
    <source>
        <dbReference type="Proteomes" id="UP001147760"/>
    </source>
</evidence>
<keyword evidence="2" id="KW-1185">Reference proteome</keyword>
<evidence type="ECO:0000313" key="1">
    <source>
        <dbReference type="EMBL" id="KAJ5478915.1"/>
    </source>
</evidence>
<name>A0A9W9WYJ7_9EURO</name>
<dbReference type="Proteomes" id="UP001147760">
    <property type="component" value="Unassembled WGS sequence"/>
</dbReference>
<reference evidence="1" key="1">
    <citation type="submission" date="2022-12" db="EMBL/GenBank/DDBJ databases">
        <authorList>
            <person name="Petersen C."/>
        </authorList>
    </citation>
    <scope>NUCLEOTIDE SEQUENCE</scope>
    <source>
        <strain evidence="1">IBT 17660</strain>
    </source>
</reference>
<evidence type="ECO:0008006" key="3">
    <source>
        <dbReference type="Google" id="ProtNLM"/>
    </source>
</evidence>
<dbReference type="AlphaFoldDB" id="A0A9W9WYJ7"/>
<protein>
    <recommendedName>
        <fullName evidence="3">Aminoglycoside phosphotransferase domain-containing protein</fullName>
    </recommendedName>
</protein>
<gene>
    <name evidence="1" type="ORF">N7530_004424</name>
</gene>
<dbReference type="EMBL" id="JAPWDO010000003">
    <property type="protein sequence ID" value="KAJ5478915.1"/>
    <property type="molecule type" value="Genomic_DNA"/>
</dbReference>
<sequence length="173" mass="19438">MFPFHLPESNRLCFLSAPNNLLFDISSGRITGLIDYGFSCILHPSYEFLRSFGCFGGKFGGWAGIEAREERALKEAKLHGFPDPLPDDQQDGKGVQWKVAKAWEDALQNAGCKRPMTIAGIDMVADLDALLSSILPWRVTNSDILRRQTDQVIQNCRNENEKVLIEILEHIGF</sequence>
<dbReference type="Gene3D" id="3.90.1200.10">
    <property type="match status" value="1"/>
</dbReference>
<proteinExistence type="predicted"/>
<dbReference type="OrthoDB" id="2831558at2759"/>
<reference evidence="1" key="2">
    <citation type="journal article" date="2023" name="IMA Fungus">
        <title>Comparative genomic study of the Penicillium genus elucidates a diverse pangenome and 15 lateral gene transfer events.</title>
        <authorList>
            <person name="Petersen C."/>
            <person name="Sorensen T."/>
            <person name="Nielsen M.R."/>
            <person name="Sondergaard T.E."/>
            <person name="Sorensen J.L."/>
            <person name="Fitzpatrick D.A."/>
            <person name="Frisvad J.C."/>
            <person name="Nielsen K.L."/>
        </authorList>
    </citation>
    <scope>NUCLEOTIDE SEQUENCE</scope>
    <source>
        <strain evidence="1">IBT 17660</strain>
    </source>
</reference>
<comment type="caution">
    <text evidence="1">The sequence shown here is derived from an EMBL/GenBank/DDBJ whole genome shotgun (WGS) entry which is preliminary data.</text>
</comment>
<organism evidence="1 2">
    <name type="scientific">Penicillium desertorum</name>
    <dbReference type="NCBI Taxonomy" id="1303715"/>
    <lineage>
        <taxon>Eukaryota</taxon>
        <taxon>Fungi</taxon>
        <taxon>Dikarya</taxon>
        <taxon>Ascomycota</taxon>
        <taxon>Pezizomycotina</taxon>
        <taxon>Eurotiomycetes</taxon>
        <taxon>Eurotiomycetidae</taxon>
        <taxon>Eurotiales</taxon>
        <taxon>Aspergillaceae</taxon>
        <taxon>Penicillium</taxon>
    </lineage>
</organism>
<accession>A0A9W9WYJ7</accession>